<dbReference type="OrthoDB" id="10650142at2759"/>
<evidence type="ECO:0000313" key="2">
    <source>
        <dbReference type="EMBL" id="OAG38300.1"/>
    </source>
</evidence>
<organism evidence="2 3">
    <name type="scientific">Fonsecaea monophora</name>
    <dbReference type="NCBI Taxonomy" id="254056"/>
    <lineage>
        <taxon>Eukaryota</taxon>
        <taxon>Fungi</taxon>
        <taxon>Dikarya</taxon>
        <taxon>Ascomycota</taxon>
        <taxon>Pezizomycotina</taxon>
        <taxon>Eurotiomycetes</taxon>
        <taxon>Chaetothyriomycetidae</taxon>
        <taxon>Chaetothyriales</taxon>
        <taxon>Herpotrichiellaceae</taxon>
        <taxon>Fonsecaea</taxon>
    </lineage>
</organism>
<dbReference type="EMBL" id="LVKK01000058">
    <property type="protein sequence ID" value="OAG38300.1"/>
    <property type="molecule type" value="Genomic_DNA"/>
</dbReference>
<evidence type="ECO:0000256" key="1">
    <source>
        <dbReference type="SAM" id="MobiDB-lite"/>
    </source>
</evidence>
<dbReference type="Proteomes" id="UP000077002">
    <property type="component" value="Unassembled WGS sequence"/>
</dbReference>
<reference evidence="2 3" key="1">
    <citation type="submission" date="2016-03" db="EMBL/GenBank/DDBJ databases">
        <title>Draft genome sequence of the Fonsecaea monophora CBS 269.37.</title>
        <authorList>
            <person name="Bombassaro A."/>
            <person name="Vinicius W.A."/>
            <person name="De Hoog S."/>
            <person name="Sun J."/>
            <person name="Souza E.M."/>
            <person name="Raittz R.T."/>
            <person name="Costa F."/>
            <person name="Leao A.C."/>
            <person name="Tadra-Sfeir M.Z."/>
            <person name="Baura V."/>
            <person name="Balsanelli E."/>
            <person name="Pedrosa F.O."/>
            <person name="Moreno L.F."/>
            <person name="Steffens M.B."/>
            <person name="Xi L."/>
            <person name="Bocca A.L."/>
            <person name="Felipe M.S."/>
            <person name="Teixeira M."/>
            <person name="Telles Filho F.Q."/>
            <person name="Azevedo C.M."/>
            <person name="Gomes R."/>
            <person name="Vicente V.A."/>
        </authorList>
    </citation>
    <scope>NUCLEOTIDE SEQUENCE [LARGE SCALE GENOMIC DNA]</scope>
    <source>
        <strain evidence="2 3">CBS 269.37</strain>
    </source>
</reference>
<accession>A0A177F461</accession>
<gene>
    <name evidence="2" type="ORF">AYO21_07526</name>
</gene>
<proteinExistence type="predicted"/>
<name>A0A177F461_9EURO</name>
<comment type="caution">
    <text evidence="2">The sequence shown here is derived from an EMBL/GenBank/DDBJ whole genome shotgun (WGS) entry which is preliminary data.</text>
</comment>
<sequence>MSDAQLGLQQRGSVRENKHRVQSVSAEKVKAWKEKLGALGDVMISIVHTSVPKSPSSHHFSLPVVEWPANYDDPFLKDIFDHPGDYGALQLVPLIKLLESYRLIDDALEHTREQAVNAVVCKIQAAVLESLAQPPNNDGDGDSVVATTEDIPDSGISEQVPVDGFSERQPVDEPGADANTTVPTYPTTTAPPLPPCPPTTSAYQAHPPVDVAQPISNWNHCWFGPIQENIKVWNNYHGTAAPAPSTPVTIATTSPSQDAALLGTPQQIGTSQLIGAHAQAIAHQQQYDLQQRYFQQFAATTPSYFLSNQPLSNFVDPNLTPAGFWNSETSTAFPQGVPQDGPGFPGGDFSRQSFVPVVGFENGRPHP</sequence>
<evidence type="ECO:0000313" key="3">
    <source>
        <dbReference type="Proteomes" id="UP000077002"/>
    </source>
</evidence>
<dbReference type="RefSeq" id="XP_022510252.1">
    <property type="nucleotide sequence ID" value="XM_022657481.1"/>
</dbReference>
<feature type="region of interest" description="Disordered" evidence="1">
    <location>
        <begin position="1"/>
        <end position="20"/>
    </location>
</feature>
<dbReference type="AlphaFoldDB" id="A0A177F461"/>
<keyword evidence="3" id="KW-1185">Reference proteome</keyword>
<dbReference type="GeneID" id="34602680"/>
<protein>
    <submittedName>
        <fullName evidence="2">Uncharacterized protein</fullName>
    </submittedName>
</protein>